<accession>A0AA88AUZ1</accession>
<evidence type="ECO:0000256" key="1">
    <source>
        <dbReference type="SAM" id="MobiDB-lite"/>
    </source>
</evidence>
<comment type="caution">
    <text evidence="2">The sequence shown here is derived from an EMBL/GenBank/DDBJ whole genome shotgun (WGS) entry which is preliminary data.</text>
</comment>
<protein>
    <submittedName>
        <fullName evidence="2">Uncharacterized protein</fullName>
    </submittedName>
</protein>
<sequence>MATQKGNGEVSDTQSGNIQDSTQESLKSKQSEDLHFGKALAHRALYGASSSGSRSSGVRKLRINDARAQPSRLSKVSLAEEEK</sequence>
<evidence type="ECO:0000313" key="3">
    <source>
        <dbReference type="Proteomes" id="UP001187192"/>
    </source>
</evidence>
<gene>
    <name evidence="2" type="ORF">TIFTF001_021496</name>
</gene>
<name>A0AA88AUZ1_FICCA</name>
<evidence type="ECO:0000313" key="2">
    <source>
        <dbReference type="EMBL" id="GMN52351.1"/>
    </source>
</evidence>
<feature type="region of interest" description="Disordered" evidence="1">
    <location>
        <begin position="46"/>
        <end position="83"/>
    </location>
</feature>
<feature type="compositionally biased region" description="Polar residues" evidence="1">
    <location>
        <begin position="1"/>
        <end position="25"/>
    </location>
</feature>
<dbReference type="AlphaFoldDB" id="A0AA88AUZ1"/>
<dbReference type="EMBL" id="BTGU01000041">
    <property type="protein sequence ID" value="GMN52351.1"/>
    <property type="molecule type" value="Genomic_DNA"/>
</dbReference>
<feature type="region of interest" description="Disordered" evidence="1">
    <location>
        <begin position="1"/>
        <end position="34"/>
    </location>
</feature>
<proteinExistence type="predicted"/>
<dbReference type="Proteomes" id="UP001187192">
    <property type="component" value="Unassembled WGS sequence"/>
</dbReference>
<keyword evidence="3" id="KW-1185">Reference proteome</keyword>
<reference evidence="2" key="1">
    <citation type="submission" date="2023-07" db="EMBL/GenBank/DDBJ databases">
        <title>draft genome sequence of fig (Ficus carica).</title>
        <authorList>
            <person name="Takahashi T."/>
            <person name="Nishimura K."/>
        </authorList>
    </citation>
    <scope>NUCLEOTIDE SEQUENCE</scope>
</reference>
<feature type="compositionally biased region" description="Low complexity" evidence="1">
    <location>
        <begin position="47"/>
        <end position="56"/>
    </location>
</feature>
<organism evidence="2 3">
    <name type="scientific">Ficus carica</name>
    <name type="common">Common fig</name>
    <dbReference type="NCBI Taxonomy" id="3494"/>
    <lineage>
        <taxon>Eukaryota</taxon>
        <taxon>Viridiplantae</taxon>
        <taxon>Streptophyta</taxon>
        <taxon>Embryophyta</taxon>
        <taxon>Tracheophyta</taxon>
        <taxon>Spermatophyta</taxon>
        <taxon>Magnoliopsida</taxon>
        <taxon>eudicotyledons</taxon>
        <taxon>Gunneridae</taxon>
        <taxon>Pentapetalae</taxon>
        <taxon>rosids</taxon>
        <taxon>fabids</taxon>
        <taxon>Rosales</taxon>
        <taxon>Moraceae</taxon>
        <taxon>Ficeae</taxon>
        <taxon>Ficus</taxon>
    </lineage>
</organism>